<feature type="non-terminal residue" evidence="2">
    <location>
        <position position="1"/>
    </location>
</feature>
<evidence type="ECO:0000313" key="2">
    <source>
        <dbReference type="RefSeq" id="XP_042613336.1"/>
    </source>
</evidence>
<dbReference type="GeneID" id="122145174"/>
<dbReference type="KEGG" id="ccar:122145174"/>
<reference evidence="2" key="1">
    <citation type="submission" date="2025-08" db="UniProtKB">
        <authorList>
            <consortium name="RefSeq"/>
        </authorList>
    </citation>
    <scope>IDENTIFICATION</scope>
    <source>
        <tissue evidence="2">Muscle</tissue>
    </source>
</reference>
<feature type="region of interest" description="Disordered" evidence="1">
    <location>
        <begin position="42"/>
        <end position="80"/>
    </location>
</feature>
<name>A0A9Q9Y4C4_CYPCA</name>
<proteinExistence type="predicted"/>
<dbReference type="Proteomes" id="UP001155660">
    <property type="component" value="Chromosome A5"/>
</dbReference>
<feature type="compositionally biased region" description="Polar residues" evidence="1">
    <location>
        <begin position="136"/>
        <end position="148"/>
    </location>
</feature>
<sequence>HLELCLPSLINLTEEIHHQPRDTTNCGGEDWFKKLRSRSSFHYKKPVTVQPTPRSKSKRPHRKELVSERETDDLNAPTGKENEALIAKDSTAEFENFETKEGEGIIQTNTDGKSEKCGTKDYTNEEGNEMLFEIMKSNSGSQVNTEQNKSQEENLEREDVPVPNEQEEEDVSNVHEEANPLQKRKNEGATEGVQGSSADVEETAVERRTLRKSEQVKEAVM</sequence>
<organism evidence="2">
    <name type="scientific">Cyprinus carpio</name>
    <name type="common">Common carp</name>
    <dbReference type="NCBI Taxonomy" id="7962"/>
    <lineage>
        <taxon>Eukaryota</taxon>
        <taxon>Metazoa</taxon>
        <taxon>Chordata</taxon>
        <taxon>Craniata</taxon>
        <taxon>Vertebrata</taxon>
        <taxon>Euteleostomi</taxon>
        <taxon>Actinopterygii</taxon>
        <taxon>Neopterygii</taxon>
        <taxon>Teleostei</taxon>
        <taxon>Ostariophysi</taxon>
        <taxon>Cypriniformes</taxon>
        <taxon>Cyprinidae</taxon>
        <taxon>Cyprininae</taxon>
        <taxon>Cyprinus</taxon>
    </lineage>
</organism>
<protein>
    <submittedName>
        <fullName evidence="2">Uncharacterized protein LOC122145174</fullName>
    </submittedName>
</protein>
<evidence type="ECO:0000256" key="1">
    <source>
        <dbReference type="SAM" id="MobiDB-lite"/>
    </source>
</evidence>
<gene>
    <name evidence="2" type="primary">LOC122145174</name>
</gene>
<dbReference type="AlphaFoldDB" id="A0A9Q9Y4C4"/>
<feature type="compositionally biased region" description="Basic and acidic residues" evidence="1">
    <location>
        <begin position="149"/>
        <end position="160"/>
    </location>
</feature>
<feature type="compositionally biased region" description="Basic and acidic residues" evidence="1">
    <location>
        <begin position="172"/>
        <end position="188"/>
    </location>
</feature>
<feature type="compositionally biased region" description="Basic and acidic residues" evidence="1">
    <location>
        <begin position="204"/>
        <end position="221"/>
    </location>
</feature>
<dbReference type="RefSeq" id="XP_042613336.1">
    <property type="nucleotide sequence ID" value="XM_042757402.1"/>
</dbReference>
<feature type="region of interest" description="Disordered" evidence="1">
    <location>
        <begin position="136"/>
        <end position="221"/>
    </location>
</feature>
<accession>A0A9Q9Y4C4</accession>